<dbReference type="Gene3D" id="3.60.15.10">
    <property type="entry name" value="Ribonuclease Z/Hydroxyacylglutathione hydrolase-like"/>
    <property type="match status" value="1"/>
</dbReference>
<name>A0ABV3ZK40_9BACT</name>
<comment type="caution">
    <text evidence="2">The sequence shown here is derived from an EMBL/GenBank/DDBJ whole genome shotgun (WGS) entry which is preliminary data.</text>
</comment>
<dbReference type="InterPro" id="IPR024884">
    <property type="entry name" value="NAPE-PLD"/>
</dbReference>
<evidence type="ECO:0000313" key="3">
    <source>
        <dbReference type="Proteomes" id="UP001560573"/>
    </source>
</evidence>
<evidence type="ECO:0000313" key="2">
    <source>
        <dbReference type="EMBL" id="MEX6690252.1"/>
    </source>
</evidence>
<evidence type="ECO:0000259" key="1">
    <source>
        <dbReference type="Pfam" id="PF12706"/>
    </source>
</evidence>
<dbReference type="InterPro" id="IPR001279">
    <property type="entry name" value="Metallo-B-lactamas"/>
</dbReference>
<reference evidence="2 3" key="1">
    <citation type="submission" date="2023-07" db="EMBL/GenBank/DDBJ databases">
        <authorList>
            <person name="Lian W.-H."/>
        </authorList>
    </citation>
    <scope>NUCLEOTIDE SEQUENCE [LARGE SCALE GENOMIC DNA]</scope>
    <source>
        <strain evidence="2 3">SYSU DXS3180</strain>
    </source>
</reference>
<feature type="domain" description="Metallo-beta-lactamase" evidence="1">
    <location>
        <begin position="87"/>
        <end position="283"/>
    </location>
</feature>
<dbReference type="Pfam" id="PF12706">
    <property type="entry name" value="Lactamase_B_2"/>
    <property type="match status" value="1"/>
</dbReference>
<dbReference type="Proteomes" id="UP001560573">
    <property type="component" value="Unassembled WGS sequence"/>
</dbReference>
<dbReference type="PIRSF" id="PIRSF038896">
    <property type="entry name" value="NAPE-PLD"/>
    <property type="match status" value="1"/>
</dbReference>
<dbReference type="RefSeq" id="WP_369331666.1">
    <property type="nucleotide sequence ID" value="NZ_JAULBC010000008.1"/>
</dbReference>
<dbReference type="PANTHER" id="PTHR15032:SF4">
    <property type="entry name" value="N-ACYL-PHOSPHATIDYLETHANOLAMINE-HYDROLYZING PHOSPHOLIPASE D"/>
    <property type="match status" value="1"/>
</dbReference>
<sequence length="334" mass="37876">MAKNRAQRIVRSPNYKQGSFQNISLTPVMAENANYYKVLKEAIRRPGSVRPSKKLPSIKTDLRSIHSEKPVIVWFGHSSYFIHVAGTNILVDPVLSGHASPFKFMVKAFDGTDIYETEDFPPIDIMLITHNHYDHLDKKIMQKMMPATKAFYTSLGVGEDLEKCGIDPEAIHELDWWETVTASDDTKITATPARHFSGRGLKRGGSLWSSFVLQIKGYKIYIGGDSGYDEHFKKIGEKFGPFDIAMLECGQYNPAWPYIHMMPEQTVQAAVDLHTRLLLPVHWGKFALANHPWNEPIERALKAAGEKHINITTPKIGEPVVIGEEYPKSEWWKV</sequence>
<keyword evidence="3" id="KW-1185">Reference proteome</keyword>
<dbReference type="SUPFAM" id="SSF56281">
    <property type="entry name" value="Metallo-hydrolase/oxidoreductase"/>
    <property type="match status" value="1"/>
</dbReference>
<gene>
    <name evidence="2" type="ORF">QTN47_22270</name>
</gene>
<protein>
    <submittedName>
        <fullName evidence="2">MBL fold metallo-hydrolase</fullName>
    </submittedName>
</protein>
<dbReference type="EMBL" id="JAULBC010000008">
    <property type="protein sequence ID" value="MEX6690252.1"/>
    <property type="molecule type" value="Genomic_DNA"/>
</dbReference>
<organism evidence="2 3">
    <name type="scientific">Danxiaibacter flavus</name>
    <dbReference type="NCBI Taxonomy" id="3049108"/>
    <lineage>
        <taxon>Bacteria</taxon>
        <taxon>Pseudomonadati</taxon>
        <taxon>Bacteroidota</taxon>
        <taxon>Chitinophagia</taxon>
        <taxon>Chitinophagales</taxon>
        <taxon>Chitinophagaceae</taxon>
        <taxon>Danxiaibacter</taxon>
    </lineage>
</organism>
<dbReference type="PANTHER" id="PTHR15032">
    <property type="entry name" value="N-ACYL-PHOSPHATIDYLETHANOLAMINE-HYDROLYZING PHOSPHOLIPASE D"/>
    <property type="match status" value="1"/>
</dbReference>
<dbReference type="InterPro" id="IPR036866">
    <property type="entry name" value="RibonucZ/Hydroxyglut_hydro"/>
</dbReference>
<proteinExistence type="predicted"/>
<accession>A0ABV3ZK40</accession>